<dbReference type="AlphaFoldDB" id="A0A9N8P9J7"/>
<protein>
    <submittedName>
        <fullName evidence="1">Uncharacterized protein</fullName>
    </submittedName>
</protein>
<proteinExistence type="predicted"/>
<reference evidence="1" key="1">
    <citation type="submission" date="2020-06" db="EMBL/GenBank/DDBJ databases">
        <authorList>
            <person name="Onetto C."/>
        </authorList>
    </citation>
    <scope>NUCLEOTIDE SEQUENCE</scope>
</reference>
<evidence type="ECO:0000313" key="1">
    <source>
        <dbReference type="EMBL" id="CAD0087801.1"/>
    </source>
</evidence>
<dbReference type="Proteomes" id="UP000716446">
    <property type="component" value="Unassembled WGS sequence"/>
</dbReference>
<accession>A0A9N8P9J7</accession>
<sequence length="246" mass="28178">MIMGHWLRHNQPPWDIGAEMSIPGWITPDLEEVWFQNTKFILPASKLRRPDFYQHDVGARLEANTVNFLARLYGRRNAPQPVTVEVLVDTHEDLRRAQKSIHRLLLVSYYLGDRSDLLNIKILVDTYTNMGFIEANEEIAKPLMTRLQQDCTNMRKFRDGSMTTAQVLNYVGVSPLTTPDVIPRPPEVKVAGFMCCAATYVGIYAHGTTNSKTMLMKKCKQLIKDVWQREEEGEGVHKVYSTLLDP</sequence>
<dbReference type="EMBL" id="CAIJEN010000006">
    <property type="protein sequence ID" value="CAD0087801.1"/>
    <property type="molecule type" value="Genomic_DNA"/>
</dbReference>
<evidence type="ECO:0000313" key="2">
    <source>
        <dbReference type="Proteomes" id="UP000716446"/>
    </source>
</evidence>
<gene>
    <name evidence="1" type="ORF">AWRI4619_LOCUS4919</name>
</gene>
<comment type="caution">
    <text evidence="1">The sequence shown here is derived from an EMBL/GenBank/DDBJ whole genome shotgun (WGS) entry which is preliminary data.</text>
</comment>
<name>A0A9N8P9J7_9PEZI</name>
<organism evidence="1 2">
    <name type="scientific">Aureobasidium vineae</name>
    <dbReference type="NCBI Taxonomy" id="2773715"/>
    <lineage>
        <taxon>Eukaryota</taxon>
        <taxon>Fungi</taxon>
        <taxon>Dikarya</taxon>
        <taxon>Ascomycota</taxon>
        <taxon>Pezizomycotina</taxon>
        <taxon>Dothideomycetes</taxon>
        <taxon>Dothideomycetidae</taxon>
        <taxon>Dothideales</taxon>
        <taxon>Saccotheciaceae</taxon>
        <taxon>Aureobasidium</taxon>
    </lineage>
</organism>
<keyword evidence="2" id="KW-1185">Reference proteome</keyword>